<organism evidence="1 2">
    <name type="scientific">Paenibacillus ferrarius</name>
    <dbReference type="NCBI Taxonomy" id="1469647"/>
    <lineage>
        <taxon>Bacteria</taxon>
        <taxon>Bacillati</taxon>
        <taxon>Bacillota</taxon>
        <taxon>Bacilli</taxon>
        <taxon>Bacillales</taxon>
        <taxon>Paenibacillaceae</taxon>
        <taxon>Paenibacillus</taxon>
    </lineage>
</organism>
<accession>A0A1V4HBQ5</accession>
<evidence type="ECO:0000313" key="1">
    <source>
        <dbReference type="EMBL" id="OPH50014.1"/>
    </source>
</evidence>
<keyword evidence="2" id="KW-1185">Reference proteome</keyword>
<dbReference type="Proteomes" id="UP000190626">
    <property type="component" value="Unassembled WGS sequence"/>
</dbReference>
<comment type="caution">
    <text evidence="1">The sequence shown here is derived from an EMBL/GenBank/DDBJ whole genome shotgun (WGS) entry which is preliminary data.</text>
</comment>
<dbReference type="AlphaFoldDB" id="A0A1V4HBQ5"/>
<protein>
    <submittedName>
        <fullName evidence="1">Uncharacterized protein</fullName>
    </submittedName>
</protein>
<dbReference type="STRING" id="1469647.BC351_36585"/>
<reference evidence="2" key="1">
    <citation type="submission" date="2016-07" db="EMBL/GenBank/DDBJ databases">
        <authorList>
            <person name="Florea S."/>
            <person name="Webb J.S."/>
            <person name="Jaromczyk J."/>
            <person name="Schardl C.L."/>
        </authorList>
    </citation>
    <scope>NUCLEOTIDE SEQUENCE [LARGE SCALE GENOMIC DNA]</scope>
    <source>
        <strain evidence="2">CY1</strain>
    </source>
</reference>
<proteinExistence type="predicted"/>
<dbReference type="EMBL" id="MBTG01000036">
    <property type="protein sequence ID" value="OPH50014.1"/>
    <property type="molecule type" value="Genomic_DNA"/>
</dbReference>
<sequence length="70" mass="7873">MKFPSTSSVIRQLIELFFYIATVEPVWDGDERKAEYDITVPDVGKYSISAEKPAGTDIFFITKISLVLQG</sequence>
<gene>
    <name evidence="1" type="ORF">BC351_36585</name>
</gene>
<evidence type="ECO:0000313" key="2">
    <source>
        <dbReference type="Proteomes" id="UP000190626"/>
    </source>
</evidence>
<name>A0A1V4HBQ5_9BACL</name>